<dbReference type="InterPro" id="IPR007791">
    <property type="entry name" value="DjlA_N"/>
</dbReference>
<protein>
    <submittedName>
        <fullName evidence="2">DnaJ-like protein DjlA</fullName>
    </submittedName>
</protein>
<dbReference type="SUPFAM" id="SSF46565">
    <property type="entry name" value="Chaperone J-domain"/>
    <property type="match status" value="1"/>
</dbReference>
<dbReference type="InterPro" id="IPR001623">
    <property type="entry name" value="DnaJ_domain"/>
</dbReference>
<dbReference type="InterPro" id="IPR029024">
    <property type="entry name" value="TerB-like"/>
</dbReference>
<dbReference type="CDD" id="cd07316">
    <property type="entry name" value="terB_like_DjlA"/>
    <property type="match status" value="1"/>
</dbReference>
<dbReference type="SUPFAM" id="SSF158682">
    <property type="entry name" value="TerB-like"/>
    <property type="match status" value="1"/>
</dbReference>
<dbReference type="PROSITE" id="PS50076">
    <property type="entry name" value="DNAJ_2"/>
    <property type="match status" value="1"/>
</dbReference>
<dbReference type="Gene3D" id="1.10.287.110">
    <property type="entry name" value="DnaJ domain"/>
    <property type="match status" value="1"/>
</dbReference>
<reference evidence="2" key="1">
    <citation type="submission" date="2020-02" db="EMBL/GenBank/DDBJ databases">
        <authorList>
            <person name="Meier V. D."/>
        </authorList>
    </citation>
    <scope>NUCLEOTIDE SEQUENCE</scope>
    <source>
        <strain evidence="2">AVDCRST_MAG90</strain>
    </source>
</reference>
<gene>
    <name evidence="2" type="ORF">AVDCRST_MAG90-574</name>
</gene>
<accession>A0A6J4KVZ9</accession>
<evidence type="ECO:0000313" key="2">
    <source>
        <dbReference type="EMBL" id="CAA9312868.1"/>
    </source>
</evidence>
<proteinExistence type="predicted"/>
<dbReference type="Gene3D" id="1.10.3680.10">
    <property type="entry name" value="TerB-like"/>
    <property type="match status" value="1"/>
</dbReference>
<name>A0A6J4KVZ9_9HYPH</name>
<dbReference type="AlphaFoldDB" id="A0A6J4KVZ9"/>
<evidence type="ECO:0000259" key="1">
    <source>
        <dbReference type="PROSITE" id="PS50076"/>
    </source>
</evidence>
<dbReference type="SMART" id="SM00271">
    <property type="entry name" value="DnaJ"/>
    <property type="match status" value="1"/>
</dbReference>
<dbReference type="Pfam" id="PF05099">
    <property type="entry name" value="TerB"/>
    <property type="match status" value="1"/>
</dbReference>
<feature type="domain" description="J" evidence="1">
    <location>
        <begin position="175"/>
        <end position="239"/>
    </location>
</feature>
<organism evidence="2">
    <name type="scientific">uncultured Microvirga sp</name>
    <dbReference type="NCBI Taxonomy" id="412392"/>
    <lineage>
        <taxon>Bacteria</taxon>
        <taxon>Pseudomonadati</taxon>
        <taxon>Pseudomonadota</taxon>
        <taxon>Alphaproteobacteria</taxon>
        <taxon>Hyphomicrobiales</taxon>
        <taxon>Methylobacteriaceae</taxon>
        <taxon>Microvirga</taxon>
        <taxon>environmental samples</taxon>
    </lineage>
</organism>
<dbReference type="CDD" id="cd06257">
    <property type="entry name" value="DnaJ"/>
    <property type="match status" value="1"/>
</dbReference>
<dbReference type="EMBL" id="CADCUC010000107">
    <property type="protein sequence ID" value="CAA9312868.1"/>
    <property type="molecule type" value="Genomic_DNA"/>
</dbReference>
<dbReference type="InterPro" id="IPR036869">
    <property type="entry name" value="J_dom_sf"/>
</dbReference>
<sequence>MSASIWGKIGGAGLGLAMGGPLSALLGAFAGHVLVDREGAFFGPAPRDVVFTTGLIALSAKMAKADGVVLRSEVEAFERIVEVPAEEHPNVVRLFDLAKSTTLGFEAYARQVADALDDEPMLREDVVEGLFGIAAADGAVHEAEFAYIRSVAEILGLQGAAFDRIAARHVVRPDDPYLALGAAPGLSDAALKAHYRALVAEIHPDREIARGLPPEAIRIATQRLAAVNAAWDRIALERGLS</sequence>